<dbReference type="InterPro" id="IPR025683">
    <property type="entry name" value="Protein_beta"/>
</dbReference>
<reference evidence="1" key="1">
    <citation type="journal article" date="2014" name="Front. Microbiol.">
        <title>High frequency of phylogenetically diverse reductive dehalogenase-homologous genes in deep subseafloor sedimentary metagenomes.</title>
        <authorList>
            <person name="Kawai M."/>
            <person name="Futagami T."/>
            <person name="Toyoda A."/>
            <person name="Takaki Y."/>
            <person name="Nishi S."/>
            <person name="Hori S."/>
            <person name="Arai W."/>
            <person name="Tsubouchi T."/>
            <person name="Morono Y."/>
            <person name="Uchiyama I."/>
            <person name="Ito T."/>
            <person name="Fujiyama A."/>
            <person name="Inagaki F."/>
            <person name="Takami H."/>
        </authorList>
    </citation>
    <scope>NUCLEOTIDE SEQUENCE</scope>
    <source>
        <strain evidence="1">Expedition CK06-06</strain>
    </source>
</reference>
<name>X1LC90_9ZZZZ</name>
<feature type="non-terminal residue" evidence="1">
    <location>
        <position position="140"/>
    </location>
</feature>
<accession>X1LC90</accession>
<comment type="caution">
    <text evidence="1">The sequence shown here is derived from an EMBL/GenBank/DDBJ whole genome shotgun (WGS) entry which is preliminary data.</text>
</comment>
<dbReference type="AlphaFoldDB" id="X1LC90"/>
<evidence type="ECO:0000313" key="1">
    <source>
        <dbReference type="EMBL" id="GAI16723.1"/>
    </source>
</evidence>
<organism evidence="1">
    <name type="scientific">marine sediment metagenome</name>
    <dbReference type="NCBI Taxonomy" id="412755"/>
    <lineage>
        <taxon>unclassified sequences</taxon>
        <taxon>metagenomes</taxon>
        <taxon>ecological metagenomes</taxon>
    </lineage>
</organism>
<dbReference type="Pfam" id="PF14350">
    <property type="entry name" value="Beta_protein"/>
    <property type="match status" value="1"/>
</dbReference>
<gene>
    <name evidence="1" type="ORF">S06H3_16449</name>
</gene>
<sequence>MNKFGSTHYVPILRWKLAEKTALAQLYEHDSTCLTPLVELVPENFIRKDAKSGNITKLSTNEVINKVVGHLFKYWGERPFFIDLWWLPQDILNQGINHFFDILGQYGNTLKLSLIPVTGLSRDGSYQSAVRTVLGIHNQG</sequence>
<dbReference type="EMBL" id="BARV01008142">
    <property type="protein sequence ID" value="GAI16723.1"/>
    <property type="molecule type" value="Genomic_DNA"/>
</dbReference>
<proteinExistence type="predicted"/>
<protein>
    <submittedName>
        <fullName evidence="1">Uncharacterized protein</fullName>
    </submittedName>
</protein>